<dbReference type="EMBL" id="JBHTIR010000005">
    <property type="protein sequence ID" value="MFD0850633.1"/>
    <property type="molecule type" value="Genomic_DNA"/>
</dbReference>
<dbReference type="InterPro" id="IPR050679">
    <property type="entry name" value="Bact_HTH_transcr_reg"/>
</dbReference>
<proteinExistence type="predicted"/>
<dbReference type="Gene3D" id="3.40.1410.10">
    <property type="entry name" value="Chorismate lyase-like"/>
    <property type="match status" value="1"/>
</dbReference>
<dbReference type="SMART" id="SM00866">
    <property type="entry name" value="UTRA"/>
    <property type="match status" value="1"/>
</dbReference>
<comment type="caution">
    <text evidence="2">The sequence shown here is derived from an EMBL/GenBank/DDBJ whole genome shotgun (WGS) entry which is preliminary data.</text>
</comment>
<dbReference type="SUPFAM" id="SSF64288">
    <property type="entry name" value="Chorismate lyase-like"/>
    <property type="match status" value="1"/>
</dbReference>
<dbReference type="Proteomes" id="UP001597083">
    <property type="component" value="Unassembled WGS sequence"/>
</dbReference>
<reference evidence="3" key="1">
    <citation type="journal article" date="2019" name="Int. J. Syst. Evol. Microbiol.">
        <title>The Global Catalogue of Microorganisms (GCM) 10K type strain sequencing project: providing services to taxonomists for standard genome sequencing and annotation.</title>
        <authorList>
            <consortium name="The Broad Institute Genomics Platform"/>
            <consortium name="The Broad Institute Genome Sequencing Center for Infectious Disease"/>
            <person name="Wu L."/>
            <person name="Ma J."/>
        </authorList>
    </citation>
    <scope>NUCLEOTIDE SEQUENCE [LARGE SCALE GENOMIC DNA]</scope>
    <source>
        <strain evidence="3">JCM 31696</strain>
    </source>
</reference>
<dbReference type="Pfam" id="PF07702">
    <property type="entry name" value="UTRA"/>
    <property type="match status" value="1"/>
</dbReference>
<dbReference type="PANTHER" id="PTHR44846:SF17">
    <property type="entry name" value="GNTR-FAMILY TRANSCRIPTIONAL REGULATOR"/>
    <property type="match status" value="1"/>
</dbReference>
<sequence length="160" mass="18149">PTVTQPQVEIQAADPVVARHLRVPEGDQVVSRHQKRLIDGKPYSLQTSWYPFRYVEQGATELLRAVDVPQGIVEYLREELGIVQESYQDLIEVRPPNDIEIAFFGLARGSGISICEIRRTAYDDDRRPCRLTITVYPSDRNLFLVNVGDVPRDDLTENAG</sequence>
<name>A0ABW3C7X5_9ACTN</name>
<feature type="domain" description="UbiC transcription regulator-associated" evidence="1">
    <location>
        <begin position="1"/>
        <end position="142"/>
    </location>
</feature>
<evidence type="ECO:0000313" key="3">
    <source>
        <dbReference type="Proteomes" id="UP001597083"/>
    </source>
</evidence>
<dbReference type="InterPro" id="IPR028978">
    <property type="entry name" value="Chorismate_lyase_/UTRA_dom_sf"/>
</dbReference>
<dbReference type="PANTHER" id="PTHR44846">
    <property type="entry name" value="MANNOSYL-D-GLYCERATE TRANSPORT/METABOLISM SYSTEM REPRESSOR MNGR-RELATED"/>
    <property type="match status" value="1"/>
</dbReference>
<evidence type="ECO:0000259" key="1">
    <source>
        <dbReference type="SMART" id="SM00866"/>
    </source>
</evidence>
<accession>A0ABW3C7X5</accession>
<organism evidence="2 3">
    <name type="scientific">Actinomadura adrarensis</name>
    <dbReference type="NCBI Taxonomy" id="1819600"/>
    <lineage>
        <taxon>Bacteria</taxon>
        <taxon>Bacillati</taxon>
        <taxon>Actinomycetota</taxon>
        <taxon>Actinomycetes</taxon>
        <taxon>Streptosporangiales</taxon>
        <taxon>Thermomonosporaceae</taxon>
        <taxon>Actinomadura</taxon>
    </lineage>
</organism>
<dbReference type="InterPro" id="IPR011663">
    <property type="entry name" value="UTRA"/>
</dbReference>
<keyword evidence="3" id="KW-1185">Reference proteome</keyword>
<protein>
    <submittedName>
        <fullName evidence="2">UTRA domain-containing protein</fullName>
    </submittedName>
</protein>
<evidence type="ECO:0000313" key="2">
    <source>
        <dbReference type="EMBL" id="MFD0850633.1"/>
    </source>
</evidence>
<feature type="non-terminal residue" evidence="2">
    <location>
        <position position="1"/>
    </location>
</feature>
<gene>
    <name evidence="2" type="ORF">ACFQ07_00055</name>
</gene>